<evidence type="ECO:0000256" key="7">
    <source>
        <dbReference type="ARBA" id="ARBA00023125"/>
    </source>
</evidence>
<dbReference type="InterPro" id="IPR036236">
    <property type="entry name" value="Znf_C2H2_sf"/>
</dbReference>
<keyword evidence="6" id="KW-0805">Transcription regulation</keyword>
<dbReference type="InterPro" id="IPR008906">
    <property type="entry name" value="HATC_C_dom"/>
</dbReference>
<dbReference type="InterPro" id="IPR025525">
    <property type="entry name" value="hAT-like_transposase_RNase-H"/>
</dbReference>
<dbReference type="GO" id="GO:0008270">
    <property type="term" value="F:zinc ion binding"/>
    <property type="evidence" value="ECO:0007669"/>
    <property type="project" value="UniProtKB-KW"/>
</dbReference>
<feature type="domain" description="BED-type" evidence="12">
    <location>
        <begin position="22"/>
        <end position="87"/>
    </location>
</feature>
<dbReference type="KEGG" id="egt:105972415"/>
<name>A0A022QAJ5_ERYGU</name>
<sequence length="691" mass="79105">MDISINQNAFPDPDPKPNKRRRKKSMVWEHFTIETVNADCVKANCNLCKKSFAYISGSKLAGTSHLKRHISMGICPVTRHNQQKDQLSIQAPPPPKPKISENGTSSNSPRKRHRAANGAVSIYSNGGNNWSHDLAKMIILHDYPLHMVEHAGFIDFTRNLQPQFNVSSVATVQEQIMGIYTREKHKVMDLLRVIPGRLNITVDVWTSDKSYESLAYVLLTGHFIDHDLKLQRRILNFIAVEFPDSDTALSEGIAACLTDWNVEEKLLTITLDRSYCSQKARENLRNLLPMKNSLTLNGQLVIDSCYARMLSSLAQDAIESMRVTIEKVRHSVKHVEPGEDRTIEESHNEIFVKLKQELQHPSTKRLKIDDVTKWDTTYHMLVAAYEVKDVLSKLEREDPDYKCRISEKEWEQVAILCSFLKLLFDAANVLTRPVYPTTNIFSSQVVDIHKEFTEAAATSSDPFRITLTKPLREKFMRYWESCNLVIAMAAVMDPRMKMDYVAFNSTRIYGEDAGTWVKIVNDSLHELFLQYVMHSHLGPAFAEEEAIDPLVKMEMPCQEDALLSSVDGLIDFDIDISDIMGESHTKLEIDQYLEESILPRVQEFDVLGWWRVNTYRYPTLSRMAFDVLSIPMSTTPTESVFDTRERKVDDYRSSLRPSTLDALFCAKDWLRYNTELPSSIVPAATAKTEFY</sequence>
<dbReference type="OMA" id="WFQYKSL"/>
<dbReference type="PROSITE" id="PS50808">
    <property type="entry name" value="ZF_BED"/>
    <property type="match status" value="1"/>
</dbReference>
<evidence type="ECO:0000256" key="10">
    <source>
        <dbReference type="PROSITE-ProRule" id="PRU00027"/>
    </source>
</evidence>
<dbReference type="EMBL" id="KI632119">
    <property type="protein sequence ID" value="EYU24629.1"/>
    <property type="molecule type" value="Genomic_DNA"/>
</dbReference>
<keyword evidence="3" id="KW-0479">Metal-binding</keyword>
<evidence type="ECO:0000256" key="6">
    <source>
        <dbReference type="ARBA" id="ARBA00023015"/>
    </source>
</evidence>
<dbReference type="PhylomeDB" id="A0A022QAJ5"/>
<dbReference type="InterPro" id="IPR003656">
    <property type="entry name" value="Znf_BED"/>
</dbReference>
<dbReference type="SUPFAM" id="SSF57667">
    <property type="entry name" value="beta-beta-alpha zinc fingers"/>
    <property type="match status" value="1"/>
</dbReference>
<dbReference type="Pfam" id="PF05699">
    <property type="entry name" value="Dimer_Tnp_hAT"/>
    <property type="match status" value="1"/>
</dbReference>
<keyword evidence="5" id="KW-0862">Zinc</keyword>
<evidence type="ECO:0000256" key="8">
    <source>
        <dbReference type="ARBA" id="ARBA00023163"/>
    </source>
</evidence>
<dbReference type="Proteomes" id="UP000030748">
    <property type="component" value="Unassembled WGS sequence"/>
</dbReference>
<protein>
    <recommendedName>
        <fullName evidence="12">BED-type domain-containing protein</fullName>
    </recommendedName>
</protein>
<feature type="region of interest" description="Disordered" evidence="11">
    <location>
        <begin position="81"/>
        <end position="114"/>
    </location>
</feature>
<dbReference type="GO" id="GO:0046983">
    <property type="term" value="F:protein dimerization activity"/>
    <property type="evidence" value="ECO:0007669"/>
    <property type="project" value="InterPro"/>
</dbReference>
<keyword evidence="9" id="KW-0539">Nucleus</keyword>
<keyword evidence="4 10" id="KW-0863">Zinc-finger</keyword>
<comment type="subunit">
    <text evidence="2">Homodimer.</text>
</comment>
<evidence type="ECO:0000256" key="4">
    <source>
        <dbReference type="ARBA" id="ARBA00022771"/>
    </source>
</evidence>
<reference evidence="13 14" key="1">
    <citation type="journal article" date="2013" name="Proc. Natl. Acad. Sci. U.S.A.">
        <title>Fine-scale variation in meiotic recombination in Mimulus inferred from population shotgun sequencing.</title>
        <authorList>
            <person name="Hellsten U."/>
            <person name="Wright K.M."/>
            <person name="Jenkins J."/>
            <person name="Shu S."/>
            <person name="Yuan Y."/>
            <person name="Wessler S.R."/>
            <person name="Schmutz J."/>
            <person name="Willis J.H."/>
            <person name="Rokhsar D.S."/>
        </authorList>
    </citation>
    <scope>NUCLEOTIDE SEQUENCE [LARGE SCALE GENOMIC DNA]</scope>
    <source>
        <strain evidence="14">cv. DUN x IM62</strain>
    </source>
</reference>
<proteinExistence type="predicted"/>
<dbReference type="GO" id="GO:0009791">
    <property type="term" value="P:post-embryonic development"/>
    <property type="evidence" value="ECO:0007669"/>
    <property type="project" value="UniProtKB-ARBA"/>
</dbReference>
<organism evidence="13 14">
    <name type="scientific">Erythranthe guttata</name>
    <name type="common">Yellow monkey flower</name>
    <name type="synonym">Mimulus guttatus</name>
    <dbReference type="NCBI Taxonomy" id="4155"/>
    <lineage>
        <taxon>Eukaryota</taxon>
        <taxon>Viridiplantae</taxon>
        <taxon>Streptophyta</taxon>
        <taxon>Embryophyta</taxon>
        <taxon>Tracheophyta</taxon>
        <taxon>Spermatophyta</taxon>
        <taxon>Magnoliopsida</taxon>
        <taxon>eudicotyledons</taxon>
        <taxon>Gunneridae</taxon>
        <taxon>Pentapetalae</taxon>
        <taxon>asterids</taxon>
        <taxon>lamiids</taxon>
        <taxon>Lamiales</taxon>
        <taxon>Phrymaceae</taxon>
        <taxon>Erythranthe</taxon>
    </lineage>
</organism>
<evidence type="ECO:0000256" key="5">
    <source>
        <dbReference type="ARBA" id="ARBA00022833"/>
    </source>
</evidence>
<evidence type="ECO:0000256" key="3">
    <source>
        <dbReference type="ARBA" id="ARBA00022723"/>
    </source>
</evidence>
<dbReference type="Pfam" id="PF14372">
    <property type="entry name" value="hAT-like_RNase-H"/>
    <property type="match status" value="1"/>
</dbReference>
<evidence type="ECO:0000256" key="9">
    <source>
        <dbReference type="ARBA" id="ARBA00023242"/>
    </source>
</evidence>
<dbReference type="GO" id="GO:0005634">
    <property type="term" value="C:nucleus"/>
    <property type="evidence" value="ECO:0007669"/>
    <property type="project" value="UniProtKB-SubCell"/>
</dbReference>
<dbReference type="AlphaFoldDB" id="A0A022QAJ5"/>
<dbReference type="InterPro" id="IPR052035">
    <property type="entry name" value="ZnF_BED_domain_contain"/>
</dbReference>
<evidence type="ECO:0000256" key="1">
    <source>
        <dbReference type="ARBA" id="ARBA00004123"/>
    </source>
</evidence>
<evidence type="ECO:0000256" key="2">
    <source>
        <dbReference type="ARBA" id="ARBA00011738"/>
    </source>
</evidence>
<evidence type="ECO:0000259" key="12">
    <source>
        <dbReference type="PROSITE" id="PS50808"/>
    </source>
</evidence>
<dbReference type="InterPro" id="IPR012337">
    <property type="entry name" value="RNaseH-like_sf"/>
</dbReference>
<keyword evidence="7" id="KW-0238">DNA-binding</keyword>
<dbReference type="SMART" id="SM00614">
    <property type="entry name" value="ZnF_BED"/>
    <property type="match status" value="1"/>
</dbReference>
<keyword evidence="8" id="KW-0804">Transcription</keyword>
<feature type="region of interest" description="Disordered" evidence="11">
    <location>
        <begin position="1"/>
        <end position="23"/>
    </location>
</feature>
<dbReference type="SUPFAM" id="SSF53098">
    <property type="entry name" value="Ribonuclease H-like"/>
    <property type="match status" value="1"/>
</dbReference>
<evidence type="ECO:0000313" key="13">
    <source>
        <dbReference type="EMBL" id="EYU24629.1"/>
    </source>
</evidence>
<dbReference type="Pfam" id="PF02892">
    <property type="entry name" value="zf-BED"/>
    <property type="match status" value="1"/>
</dbReference>
<evidence type="ECO:0000313" key="14">
    <source>
        <dbReference type="Proteomes" id="UP000030748"/>
    </source>
</evidence>
<comment type="subcellular location">
    <subcellularLocation>
        <location evidence="1">Nucleus</location>
    </subcellularLocation>
</comment>
<dbReference type="OrthoDB" id="2610923at2759"/>
<dbReference type="PANTHER" id="PTHR46481:SF10">
    <property type="entry name" value="ZINC FINGER BED DOMAIN-CONTAINING PROTEIN 39"/>
    <property type="match status" value="1"/>
</dbReference>
<dbReference type="GO" id="GO:0003677">
    <property type="term" value="F:DNA binding"/>
    <property type="evidence" value="ECO:0007669"/>
    <property type="project" value="UniProtKB-KW"/>
</dbReference>
<dbReference type="STRING" id="4155.A0A022QAJ5"/>
<dbReference type="eggNOG" id="KOG1121">
    <property type="taxonomic scope" value="Eukaryota"/>
</dbReference>
<accession>A0A022QAJ5</accession>
<evidence type="ECO:0000256" key="11">
    <source>
        <dbReference type="SAM" id="MobiDB-lite"/>
    </source>
</evidence>
<dbReference type="PANTHER" id="PTHR46481">
    <property type="entry name" value="ZINC FINGER BED DOMAIN-CONTAINING PROTEIN 4"/>
    <property type="match status" value="1"/>
</dbReference>
<keyword evidence="14" id="KW-1185">Reference proteome</keyword>
<gene>
    <name evidence="13" type="ORF">MIMGU_mgv1a023531mg</name>
</gene>